<dbReference type="NCBIfam" id="NF005932">
    <property type="entry name" value="PRK07956.1"/>
    <property type="match status" value="1"/>
</dbReference>
<dbReference type="EMBL" id="HBHJ01012712">
    <property type="protein sequence ID" value="CAD9681534.1"/>
    <property type="molecule type" value="Transcribed_RNA"/>
</dbReference>
<dbReference type="FunFam" id="2.40.50.140:FF:000012">
    <property type="entry name" value="DNA ligase"/>
    <property type="match status" value="1"/>
</dbReference>
<evidence type="ECO:0000256" key="7">
    <source>
        <dbReference type="ARBA" id="ARBA00022833"/>
    </source>
</evidence>
<dbReference type="SUPFAM" id="SSF50249">
    <property type="entry name" value="Nucleic acid-binding proteins"/>
    <property type="match status" value="1"/>
</dbReference>
<dbReference type="NCBIfam" id="TIGR00575">
    <property type="entry name" value="dnlj"/>
    <property type="match status" value="1"/>
</dbReference>
<dbReference type="Gene3D" id="1.10.150.20">
    <property type="entry name" value="5' to 3' exonuclease, C-terminal subdomain"/>
    <property type="match status" value="2"/>
</dbReference>
<dbReference type="SUPFAM" id="SSF47781">
    <property type="entry name" value="RuvA domain 2-like"/>
    <property type="match status" value="1"/>
</dbReference>
<keyword evidence="4" id="KW-0235">DNA replication</keyword>
<dbReference type="Gene3D" id="3.40.50.10190">
    <property type="entry name" value="BRCT domain"/>
    <property type="match status" value="1"/>
</dbReference>
<protein>
    <recommendedName>
        <fullName evidence="2">DNA ligase (NAD(+))</fullName>
        <ecNumber evidence="2">6.5.1.2</ecNumber>
    </recommendedName>
</protein>
<dbReference type="InterPro" id="IPR001679">
    <property type="entry name" value="DNA_ligase"/>
</dbReference>
<dbReference type="Gene3D" id="1.10.287.610">
    <property type="entry name" value="Helix hairpin bin"/>
    <property type="match status" value="1"/>
</dbReference>
<keyword evidence="5" id="KW-0479">Metal-binding</keyword>
<dbReference type="Pfam" id="PF03120">
    <property type="entry name" value="OB_DNA_ligase"/>
    <property type="match status" value="1"/>
</dbReference>
<evidence type="ECO:0000256" key="4">
    <source>
        <dbReference type="ARBA" id="ARBA00022705"/>
    </source>
</evidence>
<keyword evidence="8" id="KW-0460">Magnesium</keyword>
<dbReference type="HAMAP" id="MF_01588">
    <property type="entry name" value="DNA_ligase_A"/>
    <property type="match status" value="1"/>
</dbReference>
<evidence type="ECO:0000256" key="5">
    <source>
        <dbReference type="ARBA" id="ARBA00022723"/>
    </source>
</evidence>
<dbReference type="Gene3D" id="3.30.470.30">
    <property type="entry name" value="DNA ligase/mRNA capping enzyme"/>
    <property type="match status" value="1"/>
</dbReference>
<dbReference type="Pfam" id="PF01653">
    <property type="entry name" value="DNA_ligase_aden"/>
    <property type="match status" value="1"/>
</dbReference>
<proteinExistence type="inferred from homology"/>
<dbReference type="PROSITE" id="PS01056">
    <property type="entry name" value="DNA_LIGASE_N2"/>
    <property type="match status" value="1"/>
</dbReference>
<dbReference type="InterPro" id="IPR001357">
    <property type="entry name" value="BRCT_dom"/>
</dbReference>
<evidence type="ECO:0000256" key="6">
    <source>
        <dbReference type="ARBA" id="ARBA00022763"/>
    </source>
</evidence>
<comment type="catalytic activity">
    <reaction evidence="11">
        <text>NAD(+) + (deoxyribonucleotide)n-3'-hydroxyl + 5'-phospho-(deoxyribonucleotide)m = (deoxyribonucleotide)n+m + AMP + beta-nicotinamide D-nucleotide.</text>
        <dbReference type="EC" id="6.5.1.2"/>
    </reaction>
</comment>
<evidence type="ECO:0000313" key="14">
    <source>
        <dbReference type="EMBL" id="CAD9681534.1"/>
    </source>
</evidence>
<evidence type="ECO:0000256" key="8">
    <source>
        <dbReference type="ARBA" id="ARBA00022842"/>
    </source>
</evidence>
<feature type="domain" description="BRCT" evidence="13">
    <location>
        <begin position="747"/>
        <end position="806"/>
    </location>
</feature>
<keyword evidence="10" id="KW-0234">DNA repair</keyword>
<dbReference type="GO" id="GO:0003911">
    <property type="term" value="F:DNA ligase (NAD+) activity"/>
    <property type="evidence" value="ECO:0007669"/>
    <property type="project" value="UniProtKB-EC"/>
</dbReference>
<dbReference type="InterPro" id="IPR036420">
    <property type="entry name" value="BRCT_dom_sf"/>
</dbReference>
<dbReference type="SMART" id="SM00292">
    <property type="entry name" value="BRCT"/>
    <property type="match status" value="1"/>
</dbReference>
<dbReference type="AlphaFoldDB" id="A0A7S2WEA6"/>
<dbReference type="InterPro" id="IPR013840">
    <property type="entry name" value="DNAligase_N"/>
</dbReference>
<keyword evidence="6" id="KW-0227">DNA damage</keyword>
<sequence length="859" mass="91769">MGRRRLGRAALALAGASLASLALAGAAAAAMLRPAAALLASHAPRRLMPSPPVSRFRAWALAAAVGGPADGPLPPRPQHHPPHGNQPTEDLRSSEAAEELAWLSLKLAYHDWIYYNGDGTEEDSISDAEFDRLEQRQRAIEERFPALRLEDSRSLRVGSSPTPGSTVTHRSPMKSLDNAIKPGDLENFLSRLGRLLSAEDTEEFRLVSEPKLDGMSLSLTYEHGQLLRAATRGDGTRGDDVTEAMHAIRTIPWSLQGERSREQVLEVRGELYLPRRALGSLNAAREREGLAPFANPRNAVAGAIRRQGASEDTASAAGQALRSLEFVAYDVAVDAPIGAALSLAPTQTACQQMLEEWGFPPPEPTVSFLATTAATETGDLLAQLEEHVKGLESLRGDLPFEMDGVVLKLDDRRLQQQIGATARAPRWAIAVKFPSEKATTRLTDIQVSIGRTGALTPVAILEPVSVGGVTVQRATLHNEEFLAALGLSVGDKVLIQRAGDVIPQVLERVESAQSSDGADRGSLPQSPPWAMPSECPVCHSPVQRLDRRHICTGGLYCPAQALEGLAHFASRRALDIEGLGRGRLEQLYTRGRVRDPADLLRLPETEAAAAKGASLADWEGWGVRSAGNLVESIKAVRGRPMELRRVLYGFGIPLVGHSTAGLLAAHFGSLQRFREGLEALRDGVEEGRGRAVADRLLEIDGVGMALVDALAAFAGNTSNLELVDALAVLLSVTEEAPEGRLGVVEDQNQNPLAGLVFGFTGGLESLTRAEAQRLVEERGARVPASVTKTVTHLVAGSGAVESKVAKVRDRGVAVLDEAEFLRLLDLDPPKEVDGRAEDRHGDGVFPGSEASSSSSSSSP</sequence>
<dbReference type="PANTHER" id="PTHR23389">
    <property type="entry name" value="CHROMOSOME TRANSMISSION FIDELITY FACTOR 18"/>
    <property type="match status" value="1"/>
</dbReference>
<dbReference type="InterPro" id="IPR033136">
    <property type="entry name" value="DNA_ligase_CS"/>
</dbReference>
<evidence type="ECO:0000256" key="11">
    <source>
        <dbReference type="ARBA" id="ARBA00034005"/>
    </source>
</evidence>
<feature type="region of interest" description="Disordered" evidence="12">
    <location>
        <begin position="67"/>
        <end position="95"/>
    </location>
</feature>
<dbReference type="GO" id="GO:0046872">
    <property type="term" value="F:metal ion binding"/>
    <property type="evidence" value="ECO:0007669"/>
    <property type="project" value="UniProtKB-KW"/>
</dbReference>
<dbReference type="GO" id="GO:0006260">
    <property type="term" value="P:DNA replication"/>
    <property type="evidence" value="ECO:0007669"/>
    <property type="project" value="UniProtKB-KW"/>
</dbReference>
<feature type="region of interest" description="Disordered" evidence="12">
    <location>
        <begin position="827"/>
        <end position="859"/>
    </location>
</feature>
<dbReference type="Gene3D" id="6.20.10.30">
    <property type="match status" value="1"/>
</dbReference>
<evidence type="ECO:0000256" key="3">
    <source>
        <dbReference type="ARBA" id="ARBA00022598"/>
    </source>
</evidence>
<evidence type="ECO:0000256" key="1">
    <source>
        <dbReference type="ARBA" id="ARBA00001946"/>
    </source>
</evidence>
<reference evidence="14" key="1">
    <citation type="submission" date="2021-01" db="EMBL/GenBank/DDBJ databases">
        <authorList>
            <person name="Corre E."/>
            <person name="Pelletier E."/>
            <person name="Niang G."/>
            <person name="Scheremetjew M."/>
            <person name="Finn R."/>
            <person name="Kale V."/>
            <person name="Holt S."/>
            <person name="Cochrane G."/>
            <person name="Meng A."/>
            <person name="Brown T."/>
            <person name="Cohen L."/>
        </authorList>
    </citation>
    <scope>NUCLEOTIDE SEQUENCE</scope>
    <source>
        <strain evidence="14">CCMP1243</strain>
    </source>
</reference>
<dbReference type="SMART" id="SM00532">
    <property type="entry name" value="LIGANc"/>
    <property type="match status" value="1"/>
</dbReference>
<dbReference type="GO" id="GO:0006281">
    <property type="term" value="P:DNA repair"/>
    <property type="evidence" value="ECO:0007669"/>
    <property type="project" value="UniProtKB-KW"/>
</dbReference>
<comment type="cofactor">
    <cofactor evidence="1">
        <name>Mg(2+)</name>
        <dbReference type="ChEBI" id="CHEBI:18420"/>
    </cofactor>
</comment>
<keyword evidence="9" id="KW-0520">NAD</keyword>
<dbReference type="Gene3D" id="2.40.50.140">
    <property type="entry name" value="Nucleic acid-binding proteins"/>
    <property type="match status" value="1"/>
</dbReference>
<evidence type="ECO:0000256" key="10">
    <source>
        <dbReference type="ARBA" id="ARBA00023204"/>
    </source>
</evidence>
<feature type="region of interest" description="Disordered" evidence="12">
    <location>
        <begin position="510"/>
        <end position="531"/>
    </location>
</feature>
<dbReference type="InterPro" id="IPR012340">
    <property type="entry name" value="NA-bd_OB-fold"/>
</dbReference>
<dbReference type="InterPro" id="IPR018239">
    <property type="entry name" value="DNA_ligase_AS"/>
</dbReference>
<feature type="compositionally biased region" description="Polar residues" evidence="12">
    <location>
        <begin position="157"/>
        <end position="169"/>
    </location>
</feature>
<evidence type="ECO:0000256" key="9">
    <source>
        <dbReference type="ARBA" id="ARBA00023027"/>
    </source>
</evidence>
<dbReference type="PROSITE" id="PS50172">
    <property type="entry name" value="BRCT"/>
    <property type="match status" value="1"/>
</dbReference>
<dbReference type="PANTHER" id="PTHR23389:SF9">
    <property type="entry name" value="DNA LIGASE"/>
    <property type="match status" value="1"/>
</dbReference>
<feature type="compositionally biased region" description="Basic and acidic residues" evidence="12">
    <location>
        <begin position="827"/>
        <end position="842"/>
    </location>
</feature>
<dbReference type="InterPro" id="IPR013839">
    <property type="entry name" value="DNAligase_adenylation"/>
</dbReference>
<feature type="region of interest" description="Disordered" evidence="12">
    <location>
        <begin position="154"/>
        <end position="174"/>
    </location>
</feature>
<accession>A0A7S2WEA6</accession>
<keyword evidence="7" id="KW-0862">Zinc</keyword>
<organism evidence="14">
    <name type="scientific">Rhizochromulina marina</name>
    <dbReference type="NCBI Taxonomy" id="1034831"/>
    <lineage>
        <taxon>Eukaryota</taxon>
        <taxon>Sar</taxon>
        <taxon>Stramenopiles</taxon>
        <taxon>Ochrophyta</taxon>
        <taxon>Dictyochophyceae</taxon>
        <taxon>Rhizochromulinales</taxon>
        <taxon>Rhizochromulina</taxon>
    </lineage>
</organism>
<dbReference type="SUPFAM" id="SSF52113">
    <property type="entry name" value="BRCT domain"/>
    <property type="match status" value="1"/>
</dbReference>
<dbReference type="CDD" id="cd00114">
    <property type="entry name" value="LIGANc"/>
    <property type="match status" value="1"/>
</dbReference>
<dbReference type="PROSITE" id="PS01055">
    <property type="entry name" value="DNA_LIGASE_N1"/>
    <property type="match status" value="1"/>
</dbReference>
<dbReference type="SUPFAM" id="SSF56091">
    <property type="entry name" value="DNA ligase/mRNA capping enzyme, catalytic domain"/>
    <property type="match status" value="1"/>
</dbReference>
<dbReference type="InterPro" id="IPR004150">
    <property type="entry name" value="NAD_DNA_ligase_OB"/>
</dbReference>
<evidence type="ECO:0000256" key="2">
    <source>
        <dbReference type="ARBA" id="ARBA00012722"/>
    </source>
</evidence>
<dbReference type="EC" id="6.5.1.2" evidence="2"/>
<name>A0A7S2WEA6_9STRA</name>
<evidence type="ECO:0000256" key="12">
    <source>
        <dbReference type="SAM" id="MobiDB-lite"/>
    </source>
</evidence>
<dbReference type="InterPro" id="IPR010994">
    <property type="entry name" value="RuvA_2-like"/>
</dbReference>
<dbReference type="Pfam" id="PF00533">
    <property type="entry name" value="BRCT"/>
    <property type="match status" value="1"/>
</dbReference>
<keyword evidence="3" id="KW-0436">Ligase</keyword>
<gene>
    <name evidence="14" type="ORF">RMAR1173_LOCUS8294</name>
</gene>
<evidence type="ECO:0000259" key="13">
    <source>
        <dbReference type="PROSITE" id="PS50172"/>
    </source>
</evidence>